<keyword evidence="6" id="KW-0624">Polysaccharide degradation</keyword>
<dbReference type="Proteomes" id="UP000199532">
    <property type="component" value="Unassembled WGS sequence"/>
</dbReference>
<dbReference type="GO" id="GO:0005576">
    <property type="term" value="C:extracellular region"/>
    <property type="evidence" value="ECO:0007669"/>
    <property type="project" value="TreeGrafter"/>
</dbReference>
<reference evidence="9 10" key="1">
    <citation type="submission" date="2016-10" db="EMBL/GenBank/DDBJ databases">
        <authorList>
            <person name="de Groot N.N."/>
        </authorList>
    </citation>
    <scope>NUCLEOTIDE SEQUENCE [LARGE SCALE GENOMIC DNA]</scope>
    <source>
        <strain evidence="9 10">DSM 19938</strain>
    </source>
</reference>
<evidence type="ECO:0000256" key="4">
    <source>
        <dbReference type="ARBA" id="ARBA00023277"/>
    </source>
</evidence>
<protein>
    <submittedName>
        <fullName evidence="9">Aryl-phospho-beta-D-glucosidase BglC, GH1 family</fullName>
    </submittedName>
</protein>
<evidence type="ECO:0000313" key="9">
    <source>
        <dbReference type="EMBL" id="SEI99820.1"/>
    </source>
</evidence>
<accession>A0A1H6VGK2</accession>
<evidence type="ECO:0000256" key="7">
    <source>
        <dbReference type="RuleBase" id="RU361153"/>
    </source>
</evidence>
<evidence type="ECO:0000313" key="10">
    <source>
        <dbReference type="Proteomes" id="UP000199532"/>
    </source>
</evidence>
<dbReference type="InterPro" id="IPR017853">
    <property type="entry name" value="GH"/>
</dbReference>
<name>A0A1H6VGK2_9BACT</name>
<organism evidence="9 10">
    <name type="scientific">Dyadobacter koreensis</name>
    <dbReference type="NCBI Taxonomy" id="408657"/>
    <lineage>
        <taxon>Bacteria</taxon>
        <taxon>Pseudomonadati</taxon>
        <taxon>Bacteroidota</taxon>
        <taxon>Cytophagia</taxon>
        <taxon>Cytophagales</taxon>
        <taxon>Spirosomataceae</taxon>
        <taxon>Dyadobacter</taxon>
    </lineage>
</organism>
<dbReference type="InterPro" id="IPR050386">
    <property type="entry name" value="Glycosyl_hydrolase_5"/>
</dbReference>
<keyword evidence="2 7" id="KW-0378">Hydrolase</keyword>
<keyword evidence="3" id="KW-0136">Cellulose degradation</keyword>
<dbReference type="PANTHER" id="PTHR31297:SF41">
    <property type="entry name" value="ENDOGLUCANASE, PUTATIVE (AFU_ORTHOLOGUE AFUA_5G01830)-RELATED"/>
    <property type="match status" value="1"/>
</dbReference>
<feature type="domain" description="Glycoside hydrolase family 5" evidence="8">
    <location>
        <begin position="58"/>
        <end position="348"/>
    </location>
</feature>
<evidence type="ECO:0000256" key="1">
    <source>
        <dbReference type="ARBA" id="ARBA00005641"/>
    </source>
</evidence>
<evidence type="ECO:0000256" key="5">
    <source>
        <dbReference type="ARBA" id="ARBA00023295"/>
    </source>
</evidence>
<dbReference type="PANTHER" id="PTHR31297">
    <property type="entry name" value="GLUCAN ENDO-1,6-BETA-GLUCOSIDASE B"/>
    <property type="match status" value="1"/>
</dbReference>
<dbReference type="GO" id="GO:0008422">
    <property type="term" value="F:beta-glucosidase activity"/>
    <property type="evidence" value="ECO:0007669"/>
    <property type="project" value="TreeGrafter"/>
</dbReference>
<dbReference type="EMBL" id="FNXY01000004">
    <property type="protein sequence ID" value="SEI99820.1"/>
    <property type="molecule type" value="Genomic_DNA"/>
</dbReference>
<proteinExistence type="inferred from homology"/>
<keyword evidence="5 7" id="KW-0326">Glycosidase</keyword>
<evidence type="ECO:0000256" key="2">
    <source>
        <dbReference type="ARBA" id="ARBA00022801"/>
    </source>
</evidence>
<dbReference type="GO" id="GO:0009986">
    <property type="term" value="C:cell surface"/>
    <property type="evidence" value="ECO:0007669"/>
    <property type="project" value="TreeGrafter"/>
</dbReference>
<gene>
    <name evidence="9" type="ORF">SAMN04487995_2951</name>
</gene>
<keyword evidence="10" id="KW-1185">Reference proteome</keyword>
<dbReference type="InterPro" id="IPR001547">
    <property type="entry name" value="Glyco_hydro_5"/>
</dbReference>
<sequence>MDIRMQRRTFIKNTGILAGMSLSIPDTFGMPDVKVKNKLPKWKGFNLLDFFSPDPSSARKKTDEDQIKWMSDWGFDFIRLPMAYPAYIQFDRSRNITPQEVYQIDEKAVERIENLVSIAHKYKMHVSLNLHRAPGYCVNAGFNEPYILWRDQEALDAFCFHWNMWAKKYKNSSTDLISFDLLNEPSLREDMNDQLSKRSSVPGAVYRKVALAAFEAIRKENPKHLVIADGNDVGSSVIPEITDLDIGQSCRGYHPGIISHYKAPWANKDPENLPLPKWPGQVGNQYLGREMLEKYYKPWIDLVNKGVGVHCGECGCWNKTPHAVFLAWFEDVLDILSSNGIGFSLWEFAGDFGVLDSRRTDVAYEDFHGHKLDRKLLNLLLKY</sequence>
<evidence type="ECO:0000256" key="6">
    <source>
        <dbReference type="ARBA" id="ARBA00023326"/>
    </source>
</evidence>
<evidence type="ECO:0000259" key="8">
    <source>
        <dbReference type="Pfam" id="PF00150"/>
    </source>
</evidence>
<dbReference type="Gene3D" id="3.20.20.80">
    <property type="entry name" value="Glycosidases"/>
    <property type="match status" value="1"/>
</dbReference>
<evidence type="ECO:0000256" key="3">
    <source>
        <dbReference type="ARBA" id="ARBA00023001"/>
    </source>
</evidence>
<keyword evidence="4" id="KW-0119">Carbohydrate metabolism</keyword>
<dbReference type="STRING" id="408657.SAMN04487995_2951"/>
<dbReference type="Pfam" id="PF00150">
    <property type="entry name" value="Cellulase"/>
    <property type="match status" value="1"/>
</dbReference>
<dbReference type="AlphaFoldDB" id="A0A1H6VGK2"/>
<comment type="similarity">
    <text evidence="1 7">Belongs to the glycosyl hydrolase 5 (cellulase A) family.</text>
</comment>
<dbReference type="GO" id="GO:0030245">
    <property type="term" value="P:cellulose catabolic process"/>
    <property type="evidence" value="ECO:0007669"/>
    <property type="project" value="UniProtKB-KW"/>
</dbReference>
<dbReference type="SUPFAM" id="SSF51445">
    <property type="entry name" value="(Trans)glycosidases"/>
    <property type="match status" value="1"/>
</dbReference>